<dbReference type="STRING" id="180163.SAMN02745174_02072"/>
<organism evidence="1 2">
    <name type="scientific">Cetobacterium ceti</name>
    <dbReference type="NCBI Taxonomy" id="180163"/>
    <lineage>
        <taxon>Bacteria</taxon>
        <taxon>Fusobacteriati</taxon>
        <taxon>Fusobacteriota</taxon>
        <taxon>Fusobacteriia</taxon>
        <taxon>Fusobacteriales</taxon>
        <taxon>Fusobacteriaceae</taxon>
        <taxon>Cetobacterium</taxon>
    </lineage>
</organism>
<dbReference type="AlphaFoldDB" id="A0A1T4PWT5"/>
<sequence length="149" mass="18098">MRTESGNSLALERSMNLQCHIMTFEEALRNAKVIDDLDDKRREKMFGLMKWLDDMNTYFNKNIEKILNLTSIENIHLHLNQYFIEQQTFQLKFKESFEIIKNDELYYENLDDELRNYLINYAEKCREELRDSNSNIEMKLIIENKKNKK</sequence>
<name>A0A1T4PWT5_9FUSO</name>
<proteinExistence type="predicted"/>
<evidence type="ECO:0000313" key="1">
    <source>
        <dbReference type="EMBL" id="SJZ95671.1"/>
    </source>
</evidence>
<gene>
    <name evidence="1" type="ORF">SAMN02745174_02072</name>
</gene>
<keyword evidence="2" id="KW-1185">Reference proteome</keyword>
<dbReference type="OrthoDB" id="92643at2"/>
<dbReference type="EMBL" id="FUWX01000016">
    <property type="protein sequence ID" value="SJZ95671.1"/>
    <property type="molecule type" value="Genomic_DNA"/>
</dbReference>
<dbReference type="RefSeq" id="WP_078694523.1">
    <property type="nucleotide sequence ID" value="NZ_FUWX01000016.1"/>
</dbReference>
<protein>
    <submittedName>
        <fullName evidence="1">Uncharacterized protein</fullName>
    </submittedName>
</protein>
<accession>A0A1T4PWT5</accession>
<dbReference type="Proteomes" id="UP000191153">
    <property type="component" value="Unassembled WGS sequence"/>
</dbReference>
<reference evidence="1 2" key="1">
    <citation type="submission" date="2017-02" db="EMBL/GenBank/DDBJ databases">
        <authorList>
            <person name="Peterson S.W."/>
        </authorList>
    </citation>
    <scope>NUCLEOTIDE SEQUENCE [LARGE SCALE GENOMIC DNA]</scope>
    <source>
        <strain evidence="1 2">ATCC 700028</strain>
    </source>
</reference>
<evidence type="ECO:0000313" key="2">
    <source>
        <dbReference type="Proteomes" id="UP000191153"/>
    </source>
</evidence>